<dbReference type="AlphaFoldDB" id="A0A3B4ZJ62"/>
<evidence type="ECO:0000313" key="2">
    <source>
        <dbReference type="Ensembl" id="ENSSPAP00000008395.1"/>
    </source>
</evidence>
<feature type="coiled-coil region" evidence="1">
    <location>
        <begin position="70"/>
        <end position="121"/>
    </location>
</feature>
<dbReference type="PANTHER" id="PTHR47140">
    <property type="entry name" value="MAP3K7 C-TERMINAL-LIKE PROTEIN"/>
    <property type="match status" value="1"/>
</dbReference>
<reference evidence="2" key="1">
    <citation type="submission" date="2023-09" db="UniProtKB">
        <authorList>
            <consortium name="Ensembl"/>
        </authorList>
    </citation>
    <scope>IDENTIFICATION</scope>
</reference>
<keyword evidence="1" id="KW-0175">Coiled coil</keyword>
<evidence type="ECO:0000256" key="1">
    <source>
        <dbReference type="SAM" id="Coils"/>
    </source>
</evidence>
<accession>A0A3B4ZJ62</accession>
<dbReference type="RefSeq" id="XP_008276095.1">
    <property type="nucleotide sequence ID" value="XM_008277873.1"/>
</dbReference>
<evidence type="ECO:0000313" key="5">
    <source>
        <dbReference type="RefSeq" id="XP_008276095.1"/>
    </source>
</evidence>
<dbReference type="Ensembl" id="ENSSPAT00000008551.1">
    <property type="protein sequence ID" value="ENSSPAP00000008395.1"/>
    <property type="gene ID" value="ENSSPAG00000006399.1"/>
</dbReference>
<dbReference type="GO" id="GO:0005634">
    <property type="term" value="C:nucleus"/>
    <property type="evidence" value="ECO:0007669"/>
    <property type="project" value="TreeGrafter"/>
</dbReference>
<dbReference type="GeneID" id="103354490"/>
<dbReference type="OrthoDB" id="8866809at2759"/>
<protein>
    <submittedName>
        <fullName evidence="2">MAP3K7 C-terminal like</fullName>
    </submittedName>
    <submittedName>
        <fullName evidence="4 5">MAP3K7 C-terminal-like protein isoform X1</fullName>
    </submittedName>
</protein>
<dbReference type="Proteomes" id="UP000694891">
    <property type="component" value="Unplaced"/>
</dbReference>
<dbReference type="GO" id="GO:0005829">
    <property type="term" value="C:cytosol"/>
    <property type="evidence" value="ECO:0007669"/>
    <property type="project" value="TreeGrafter"/>
</dbReference>
<evidence type="ECO:0000313" key="4">
    <source>
        <dbReference type="RefSeq" id="XP_008276094.1"/>
    </source>
</evidence>
<gene>
    <name evidence="4 5" type="primary">map3k7cl</name>
</gene>
<organism evidence="2">
    <name type="scientific">Stegastes partitus</name>
    <name type="common">bicolor damselfish</name>
    <dbReference type="NCBI Taxonomy" id="144197"/>
    <lineage>
        <taxon>Eukaryota</taxon>
        <taxon>Metazoa</taxon>
        <taxon>Chordata</taxon>
        <taxon>Craniata</taxon>
        <taxon>Vertebrata</taxon>
        <taxon>Euteleostomi</taxon>
        <taxon>Actinopterygii</taxon>
        <taxon>Neopterygii</taxon>
        <taxon>Teleostei</taxon>
        <taxon>Neoteleostei</taxon>
        <taxon>Acanthomorphata</taxon>
        <taxon>Ovalentaria</taxon>
        <taxon>Pomacentridae</taxon>
        <taxon>Stegastes</taxon>
    </lineage>
</organism>
<dbReference type="CTD" id="56911"/>
<dbReference type="STRING" id="144197.ENSSPAP00000008395"/>
<dbReference type="RefSeq" id="XP_008276094.1">
    <property type="nucleotide sequence ID" value="XM_008277872.1"/>
</dbReference>
<evidence type="ECO:0000313" key="3">
    <source>
        <dbReference type="Proteomes" id="UP000694891"/>
    </source>
</evidence>
<dbReference type="InterPro" id="IPR042800">
    <property type="entry name" value="Map3k7cl"/>
</dbReference>
<reference evidence="4 5" key="2">
    <citation type="submission" date="2025-04" db="UniProtKB">
        <authorList>
            <consortium name="RefSeq"/>
        </authorList>
    </citation>
    <scope>IDENTIFICATION</scope>
</reference>
<sequence>MITSTRRVSPDKSEVRIAFSLDGTSDRKDAEDLSQTFPDLEQRLQPVPPCVSLRESVQVYKEHCRMAREFHQVKHEIAVLEDRKRKLLAELVEDEKVAMEIARLEEEFRRLTEENRILVTVHNERAQQLERLCPSSRTRQDSS</sequence>
<dbReference type="PANTHER" id="PTHR47140:SF1">
    <property type="entry name" value="MAP3K7 C-TERMINAL-LIKE PROTEIN"/>
    <property type="match status" value="1"/>
</dbReference>
<proteinExistence type="predicted"/>
<dbReference type="GeneTree" id="ENSGT00940000164659"/>
<keyword evidence="3" id="KW-1185">Reference proteome</keyword>
<name>A0A3B4ZJ62_9TELE</name>